<dbReference type="EMBL" id="OX459118">
    <property type="protein sequence ID" value="CAI9089723.1"/>
    <property type="molecule type" value="Genomic_DNA"/>
</dbReference>
<name>A0AAV1C3U6_OLDCO</name>
<proteinExistence type="predicted"/>
<dbReference type="Proteomes" id="UP001161247">
    <property type="component" value="Chromosome 1"/>
</dbReference>
<protein>
    <submittedName>
        <fullName evidence="1">OLC1v1024350C1</fullName>
    </submittedName>
</protein>
<evidence type="ECO:0000313" key="2">
    <source>
        <dbReference type="Proteomes" id="UP001161247"/>
    </source>
</evidence>
<organism evidence="1 2">
    <name type="scientific">Oldenlandia corymbosa var. corymbosa</name>
    <dbReference type="NCBI Taxonomy" id="529605"/>
    <lineage>
        <taxon>Eukaryota</taxon>
        <taxon>Viridiplantae</taxon>
        <taxon>Streptophyta</taxon>
        <taxon>Embryophyta</taxon>
        <taxon>Tracheophyta</taxon>
        <taxon>Spermatophyta</taxon>
        <taxon>Magnoliopsida</taxon>
        <taxon>eudicotyledons</taxon>
        <taxon>Gunneridae</taxon>
        <taxon>Pentapetalae</taxon>
        <taxon>asterids</taxon>
        <taxon>lamiids</taxon>
        <taxon>Gentianales</taxon>
        <taxon>Rubiaceae</taxon>
        <taxon>Rubioideae</taxon>
        <taxon>Spermacoceae</taxon>
        <taxon>Hedyotis-Oldenlandia complex</taxon>
        <taxon>Oldenlandia</taxon>
    </lineage>
</organism>
<keyword evidence="2" id="KW-1185">Reference proteome</keyword>
<accession>A0AAV1C3U6</accession>
<gene>
    <name evidence="1" type="ORF">OLC1_LOCUS2013</name>
</gene>
<evidence type="ECO:0000313" key="1">
    <source>
        <dbReference type="EMBL" id="CAI9089723.1"/>
    </source>
</evidence>
<reference evidence="1" key="1">
    <citation type="submission" date="2023-03" db="EMBL/GenBank/DDBJ databases">
        <authorList>
            <person name="Julca I."/>
        </authorList>
    </citation>
    <scope>NUCLEOTIDE SEQUENCE</scope>
</reference>
<sequence>MAAAQRYIADINGLISTKSPHFRIVVRVMSIWKMYMKLDQKEIKSLELIFIDAQEIDPKTGEFGLNTAKIPYMEILWKTLLITPHQTRQNQHRMLRASRATRTSVLGRSDEYIIMIGFAFEEIPLPGGLLIKDEIRSKDILLISNNEFKVDGLVNKDWTHMRLGGNNWFEFVKSNHLLLNQGLYFNVRDLGIMDVYVFDNNRVMTNSPTPNMAWDHISNIKNQMLCCT</sequence>
<dbReference type="AlphaFoldDB" id="A0AAV1C3U6"/>